<comment type="subcellular location">
    <subcellularLocation>
        <location evidence="1">Membrane</location>
        <topology evidence="1">Multi-pass membrane protein</topology>
    </subcellularLocation>
</comment>
<evidence type="ECO:0000313" key="8">
    <source>
        <dbReference type="WBParaSite" id="nRc.2.0.1.t33230-RA"/>
    </source>
</evidence>
<reference evidence="8" key="1">
    <citation type="submission" date="2022-11" db="UniProtKB">
        <authorList>
            <consortium name="WormBaseParasite"/>
        </authorList>
    </citation>
    <scope>IDENTIFICATION</scope>
</reference>
<organism evidence="7 8">
    <name type="scientific">Romanomermis culicivorax</name>
    <name type="common">Nematode worm</name>
    <dbReference type="NCBI Taxonomy" id="13658"/>
    <lineage>
        <taxon>Eukaryota</taxon>
        <taxon>Metazoa</taxon>
        <taxon>Ecdysozoa</taxon>
        <taxon>Nematoda</taxon>
        <taxon>Enoplea</taxon>
        <taxon>Dorylaimia</taxon>
        <taxon>Mermithida</taxon>
        <taxon>Mermithoidea</taxon>
        <taxon>Mermithidae</taxon>
        <taxon>Romanomermis</taxon>
    </lineage>
</organism>
<feature type="transmembrane region" description="Helical" evidence="5">
    <location>
        <begin position="116"/>
        <end position="138"/>
    </location>
</feature>
<dbReference type="GO" id="GO:0005886">
    <property type="term" value="C:plasma membrane"/>
    <property type="evidence" value="ECO:0007669"/>
    <property type="project" value="TreeGrafter"/>
</dbReference>
<dbReference type="InterPro" id="IPR011531">
    <property type="entry name" value="HCO3_transpt-like_TM_dom"/>
</dbReference>
<dbReference type="WBParaSite" id="nRc.2.0.1.t33230-RA">
    <property type="protein sequence ID" value="nRc.2.0.1.t33230-RA"/>
    <property type="gene ID" value="nRc.2.0.1.g33230"/>
</dbReference>
<dbReference type="Proteomes" id="UP000887565">
    <property type="component" value="Unplaced"/>
</dbReference>
<evidence type="ECO:0000256" key="4">
    <source>
        <dbReference type="ARBA" id="ARBA00023136"/>
    </source>
</evidence>
<evidence type="ECO:0000313" key="7">
    <source>
        <dbReference type="Proteomes" id="UP000887565"/>
    </source>
</evidence>
<dbReference type="GO" id="GO:0005452">
    <property type="term" value="F:solute:inorganic anion antiporter activity"/>
    <property type="evidence" value="ECO:0007669"/>
    <property type="project" value="InterPro"/>
</dbReference>
<dbReference type="PANTHER" id="PTHR11453:SF47">
    <property type="entry name" value="ANION EXCHANGE PROTEIN"/>
    <property type="match status" value="1"/>
</dbReference>
<feature type="transmembrane region" description="Helical" evidence="5">
    <location>
        <begin position="34"/>
        <end position="57"/>
    </location>
</feature>
<dbReference type="GO" id="GO:0051453">
    <property type="term" value="P:regulation of intracellular pH"/>
    <property type="evidence" value="ECO:0007669"/>
    <property type="project" value="TreeGrafter"/>
</dbReference>
<evidence type="ECO:0000259" key="6">
    <source>
        <dbReference type="Pfam" id="PF00955"/>
    </source>
</evidence>
<keyword evidence="3 5" id="KW-1133">Transmembrane helix</keyword>
<dbReference type="GO" id="GO:0015701">
    <property type="term" value="P:bicarbonate transport"/>
    <property type="evidence" value="ECO:0007669"/>
    <property type="project" value="TreeGrafter"/>
</dbReference>
<evidence type="ECO:0000256" key="2">
    <source>
        <dbReference type="ARBA" id="ARBA00022692"/>
    </source>
</evidence>
<name>A0A915K363_ROMCU</name>
<feature type="domain" description="Bicarbonate transporter-like transmembrane" evidence="6">
    <location>
        <begin position="16"/>
        <end position="157"/>
    </location>
</feature>
<dbReference type="InterPro" id="IPR003020">
    <property type="entry name" value="HCO3_transpt_euk"/>
</dbReference>
<evidence type="ECO:0000256" key="1">
    <source>
        <dbReference type="ARBA" id="ARBA00004141"/>
    </source>
</evidence>
<protein>
    <submittedName>
        <fullName evidence="8">Bicarbonate transporter-like transmembrane domain-containing protein</fullName>
    </submittedName>
</protein>
<dbReference type="OMA" id="WSKTHAP"/>
<keyword evidence="4 5" id="KW-0472">Membrane</keyword>
<keyword evidence="7" id="KW-1185">Reference proteome</keyword>
<evidence type="ECO:0000256" key="5">
    <source>
        <dbReference type="SAM" id="Phobius"/>
    </source>
</evidence>
<proteinExistence type="predicted"/>
<dbReference type="AlphaFoldDB" id="A0A915K363"/>
<dbReference type="Pfam" id="PF00955">
    <property type="entry name" value="HCO3_cotransp"/>
    <property type="match status" value="1"/>
</dbReference>
<sequence>MWSKYLLDFSGNRKNLLLKKERCLVKPSGFHWDLIVMGALTFMCPVFGLQWVCPAAVQSIAHAQSLSVMKKTAPGEAAQIDFVLEQRVTAILIAVLHGLAAGLGFILVFIPSSALFGLFLFLGVIGLMNIQLWNRILLIFVPSKYFPKQPYCMDVSIILYGLFVSYSRH</sequence>
<keyword evidence="2 5" id="KW-0812">Transmembrane</keyword>
<dbReference type="PANTHER" id="PTHR11453">
    <property type="entry name" value="ANION EXCHANGE PROTEIN"/>
    <property type="match status" value="1"/>
</dbReference>
<evidence type="ECO:0000256" key="3">
    <source>
        <dbReference type="ARBA" id="ARBA00022989"/>
    </source>
</evidence>
<feature type="transmembrane region" description="Helical" evidence="5">
    <location>
        <begin position="88"/>
        <end position="110"/>
    </location>
</feature>
<dbReference type="GO" id="GO:0006820">
    <property type="term" value="P:monoatomic anion transport"/>
    <property type="evidence" value="ECO:0007669"/>
    <property type="project" value="InterPro"/>
</dbReference>
<accession>A0A915K363</accession>